<dbReference type="AlphaFoldDB" id="A0A1W1D3W7"/>
<accession>A0A1W1D3W7</accession>
<gene>
    <name evidence="1" type="ORF">MNB_SM-3-6</name>
</gene>
<proteinExistence type="predicted"/>
<evidence type="ECO:0008006" key="2">
    <source>
        <dbReference type="Google" id="ProtNLM"/>
    </source>
</evidence>
<organism evidence="1">
    <name type="scientific">hydrothermal vent metagenome</name>
    <dbReference type="NCBI Taxonomy" id="652676"/>
    <lineage>
        <taxon>unclassified sequences</taxon>
        <taxon>metagenomes</taxon>
        <taxon>ecological metagenomes</taxon>
    </lineage>
</organism>
<protein>
    <recommendedName>
        <fullName evidence="2">Lipoprotein</fullName>
    </recommendedName>
</protein>
<sequence>MIYKMIFMSVLLFFSGCASKILQEKDPLAKPVGLAPTYKNYFTKDVFEIFTSPQTEDVMVYLPKNTMTIRVMMSITNIEDILYMKLVDDGDFAIDKVLRRVDDIKKLGVQQDGYMFEPSILKDKVVLQIYVPAVYVYKNLYKPTLVYSYKRDGRSIQDKIHFYFIKERLADDINKSSEKPVYLDVKEYCKNHQIEPQFKLQIDQINRNRVDSEFLGELKKLCK</sequence>
<dbReference type="EMBL" id="FPHP01000027">
    <property type="protein sequence ID" value="SFV75278.1"/>
    <property type="molecule type" value="Genomic_DNA"/>
</dbReference>
<evidence type="ECO:0000313" key="1">
    <source>
        <dbReference type="EMBL" id="SFV75278.1"/>
    </source>
</evidence>
<name>A0A1W1D3W7_9ZZZZ</name>
<dbReference type="PROSITE" id="PS51257">
    <property type="entry name" value="PROKAR_LIPOPROTEIN"/>
    <property type="match status" value="1"/>
</dbReference>
<reference evidence="1" key="1">
    <citation type="submission" date="2016-10" db="EMBL/GenBank/DDBJ databases">
        <authorList>
            <person name="de Groot N.N."/>
        </authorList>
    </citation>
    <scope>NUCLEOTIDE SEQUENCE</scope>
</reference>